<accession>G0NDC7</accession>
<dbReference type="AlphaFoldDB" id="G0NDC7"/>
<dbReference type="InParanoid" id="G0NDC7"/>
<protein>
    <submittedName>
        <fullName evidence="1">Uncharacterized protein</fullName>
    </submittedName>
</protein>
<sequence>MIMLYELFQSTQGVRRNFCWLLSEIALTGLFVKDALSFAAHLSELYCRNCCRSIYIFYLSKPRIFAHHLSCFLNIVPSAHSRLLIDLWIVHLANILMKNTKKRWRCLMRIQMSKALISLELLVSEGTLLEERSPC</sequence>
<evidence type="ECO:0000313" key="1">
    <source>
        <dbReference type="EMBL" id="EGT58317.1"/>
    </source>
</evidence>
<evidence type="ECO:0000313" key="2">
    <source>
        <dbReference type="Proteomes" id="UP000008068"/>
    </source>
</evidence>
<dbReference type="Proteomes" id="UP000008068">
    <property type="component" value="Unassembled WGS sequence"/>
</dbReference>
<proteinExistence type="predicted"/>
<organism evidence="2">
    <name type="scientific">Caenorhabditis brenneri</name>
    <name type="common">Nematode worm</name>
    <dbReference type="NCBI Taxonomy" id="135651"/>
    <lineage>
        <taxon>Eukaryota</taxon>
        <taxon>Metazoa</taxon>
        <taxon>Ecdysozoa</taxon>
        <taxon>Nematoda</taxon>
        <taxon>Chromadorea</taxon>
        <taxon>Rhabditida</taxon>
        <taxon>Rhabditina</taxon>
        <taxon>Rhabditomorpha</taxon>
        <taxon>Rhabditoidea</taxon>
        <taxon>Rhabditidae</taxon>
        <taxon>Peloderinae</taxon>
        <taxon>Caenorhabditis</taxon>
    </lineage>
</organism>
<gene>
    <name evidence="1" type="ORF">CAEBREN_24536</name>
</gene>
<dbReference type="HOGENOM" id="CLU_1887574_0_0_1"/>
<dbReference type="EMBL" id="GL379867">
    <property type="protein sequence ID" value="EGT58317.1"/>
    <property type="molecule type" value="Genomic_DNA"/>
</dbReference>
<keyword evidence="2" id="KW-1185">Reference proteome</keyword>
<reference evidence="2" key="1">
    <citation type="submission" date="2011-07" db="EMBL/GenBank/DDBJ databases">
        <authorList>
            <consortium name="Caenorhabditis brenneri Sequencing and Analysis Consortium"/>
            <person name="Wilson R.K."/>
        </authorList>
    </citation>
    <scope>NUCLEOTIDE SEQUENCE [LARGE SCALE GENOMIC DNA]</scope>
    <source>
        <strain evidence="2">PB2801</strain>
    </source>
</reference>
<name>G0NDC7_CAEBE</name>